<organism evidence="1">
    <name type="scientific">marine sediment metagenome</name>
    <dbReference type="NCBI Taxonomy" id="412755"/>
    <lineage>
        <taxon>unclassified sequences</taxon>
        <taxon>metagenomes</taxon>
        <taxon>ecological metagenomes</taxon>
    </lineage>
</organism>
<evidence type="ECO:0000313" key="1">
    <source>
        <dbReference type="EMBL" id="KKN62036.1"/>
    </source>
</evidence>
<gene>
    <name evidence="1" type="ORF">LCGC14_0515880</name>
</gene>
<dbReference type="AlphaFoldDB" id="A0A0F9ULE8"/>
<name>A0A0F9ULE8_9ZZZZ</name>
<protein>
    <submittedName>
        <fullName evidence="1">Uncharacterized protein</fullName>
    </submittedName>
</protein>
<sequence length="46" mass="5488">MNQTPTRIKPLHKNPNLRRIKTFQFIDIFEKAGLMNQTPTEEKPHQ</sequence>
<dbReference type="EMBL" id="LAZR01000637">
    <property type="protein sequence ID" value="KKN62036.1"/>
    <property type="molecule type" value="Genomic_DNA"/>
</dbReference>
<accession>A0A0F9ULE8</accession>
<proteinExistence type="predicted"/>
<reference evidence="1" key="1">
    <citation type="journal article" date="2015" name="Nature">
        <title>Complex archaea that bridge the gap between prokaryotes and eukaryotes.</title>
        <authorList>
            <person name="Spang A."/>
            <person name="Saw J.H."/>
            <person name="Jorgensen S.L."/>
            <person name="Zaremba-Niedzwiedzka K."/>
            <person name="Martijn J."/>
            <person name="Lind A.E."/>
            <person name="van Eijk R."/>
            <person name="Schleper C."/>
            <person name="Guy L."/>
            <person name="Ettema T.J."/>
        </authorList>
    </citation>
    <scope>NUCLEOTIDE SEQUENCE</scope>
</reference>
<comment type="caution">
    <text evidence="1">The sequence shown here is derived from an EMBL/GenBank/DDBJ whole genome shotgun (WGS) entry which is preliminary data.</text>
</comment>